<proteinExistence type="predicted"/>
<sequence>MNNLIIEIADSSLKNQGCPQGVRWTTKLSKFLK</sequence>
<dbReference type="AlphaFoldDB" id="A0A0K2UBR6"/>
<accession>A0A0K2UBR6</accession>
<protein>
    <submittedName>
        <fullName evidence="1">Uncharacterized protein</fullName>
    </submittedName>
</protein>
<dbReference type="EMBL" id="HACA01018322">
    <property type="protein sequence ID" value="CDW35683.1"/>
    <property type="molecule type" value="Transcribed_RNA"/>
</dbReference>
<evidence type="ECO:0000313" key="1">
    <source>
        <dbReference type="EMBL" id="CDW35683.1"/>
    </source>
</evidence>
<organism evidence="1">
    <name type="scientific">Lepeophtheirus salmonis</name>
    <name type="common">Salmon louse</name>
    <name type="synonym">Caligus salmonis</name>
    <dbReference type="NCBI Taxonomy" id="72036"/>
    <lineage>
        <taxon>Eukaryota</taxon>
        <taxon>Metazoa</taxon>
        <taxon>Ecdysozoa</taxon>
        <taxon>Arthropoda</taxon>
        <taxon>Crustacea</taxon>
        <taxon>Multicrustacea</taxon>
        <taxon>Hexanauplia</taxon>
        <taxon>Copepoda</taxon>
        <taxon>Siphonostomatoida</taxon>
        <taxon>Caligidae</taxon>
        <taxon>Lepeophtheirus</taxon>
    </lineage>
</organism>
<reference evidence="1" key="1">
    <citation type="submission" date="2014-05" db="EMBL/GenBank/DDBJ databases">
        <authorList>
            <person name="Chronopoulou M."/>
        </authorList>
    </citation>
    <scope>NUCLEOTIDE SEQUENCE</scope>
    <source>
        <tissue evidence="1">Whole organism</tissue>
    </source>
</reference>
<name>A0A0K2UBR6_LEPSM</name>